<keyword evidence="6" id="KW-1185">Reference proteome</keyword>
<dbReference type="CDD" id="cd03214">
    <property type="entry name" value="ABC_Iron-Siderophores_B12_Hemin"/>
    <property type="match status" value="1"/>
</dbReference>
<gene>
    <name evidence="5" type="ORF">E1286_37215</name>
</gene>
<dbReference type="InterPro" id="IPR003593">
    <property type="entry name" value="AAA+_ATPase"/>
</dbReference>
<keyword evidence="1" id="KW-0813">Transport</keyword>
<dbReference type="PROSITE" id="PS50893">
    <property type="entry name" value="ABC_TRANSPORTER_2"/>
    <property type="match status" value="1"/>
</dbReference>
<dbReference type="Gene3D" id="3.40.50.300">
    <property type="entry name" value="P-loop containing nucleotide triphosphate hydrolases"/>
    <property type="match status" value="1"/>
</dbReference>
<dbReference type="InterPro" id="IPR017871">
    <property type="entry name" value="ABC_transporter-like_CS"/>
</dbReference>
<dbReference type="EMBL" id="SMKQ01000188">
    <property type="protein sequence ID" value="TDD37456.1"/>
    <property type="molecule type" value="Genomic_DNA"/>
</dbReference>
<evidence type="ECO:0000256" key="1">
    <source>
        <dbReference type="ARBA" id="ARBA00022448"/>
    </source>
</evidence>
<proteinExistence type="predicted"/>
<dbReference type="SMART" id="SM00382">
    <property type="entry name" value="AAA"/>
    <property type="match status" value="1"/>
</dbReference>
<evidence type="ECO:0000256" key="3">
    <source>
        <dbReference type="ARBA" id="ARBA00022840"/>
    </source>
</evidence>
<dbReference type="Proteomes" id="UP000295302">
    <property type="component" value="Unassembled WGS sequence"/>
</dbReference>
<dbReference type="InterPro" id="IPR027417">
    <property type="entry name" value="P-loop_NTPase"/>
</dbReference>
<reference evidence="5 6" key="1">
    <citation type="submission" date="2019-03" db="EMBL/GenBank/DDBJ databases">
        <title>Draft genome sequences of novel Actinobacteria.</title>
        <authorList>
            <person name="Sahin N."/>
            <person name="Ay H."/>
            <person name="Saygin H."/>
        </authorList>
    </citation>
    <scope>NUCLEOTIDE SEQUENCE [LARGE SCALE GENOMIC DNA]</scope>
    <source>
        <strain evidence="5 6">CH32</strain>
    </source>
</reference>
<accession>A0A4R4Y0G3</accession>
<comment type="caution">
    <text evidence="5">The sequence shown here is derived from an EMBL/GenBank/DDBJ whole genome shotgun (WGS) entry which is preliminary data.</text>
</comment>
<dbReference type="SUPFAM" id="SSF52540">
    <property type="entry name" value="P-loop containing nucleoside triphosphate hydrolases"/>
    <property type="match status" value="1"/>
</dbReference>
<evidence type="ECO:0000313" key="5">
    <source>
        <dbReference type="EMBL" id="TDD37456.1"/>
    </source>
</evidence>
<dbReference type="AlphaFoldDB" id="A0A4R4Y0G3"/>
<dbReference type="PROSITE" id="PS00211">
    <property type="entry name" value="ABC_TRANSPORTER_1"/>
    <property type="match status" value="1"/>
</dbReference>
<protein>
    <submittedName>
        <fullName evidence="5">ABC transporter ATP-binding protein</fullName>
    </submittedName>
</protein>
<sequence>MSVHLRAEGLACSAGKRVVLRDVRLDVREGETIGIVGPNGCGKSTLLRVLAGLRNPSVGHVHVGGVRLHGLGARQRARKVALVAQEQDLPPDLLAWEVVALGLTPYRSPWNGVGPRERAAVADALAQVALADLADRPVNQLSGGERRRVLLARGLVQRTPLLLLDEPTNHLDVRHQLDLMQLVRRLGRTVVLALHDLTLATATCDRVLVLHEGRALPLAPPGEALTPGVVGAVFGVDATPIRHPVTGDTHLLITPLRPECTP</sequence>
<keyword evidence="3 5" id="KW-0067">ATP-binding</keyword>
<dbReference type="OrthoDB" id="3426016at2"/>
<evidence type="ECO:0000313" key="6">
    <source>
        <dbReference type="Proteomes" id="UP000295302"/>
    </source>
</evidence>
<dbReference type="RefSeq" id="WP_132620309.1">
    <property type="nucleotide sequence ID" value="NZ_SMKQ01000188.1"/>
</dbReference>
<dbReference type="GO" id="GO:0016887">
    <property type="term" value="F:ATP hydrolysis activity"/>
    <property type="evidence" value="ECO:0007669"/>
    <property type="project" value="InterPro"/>
</dbReference>
<dbReference type="PANTHER" id="PTHR42794:SF2">
    <property type="entry name" value="ABC TRANSPORTER ATP-BINDING PROTEIN"/>
    <property type="match status" value="1"/>
</dbReference>
<feature type="domain" description="ABC transporter" evidence="4">
    <location>
        <begin position="5"/>
        <end position="237"/>
    </location>
</feature>
<evidence type="ECO:0000256" key="2">
    <source>
        <dbReference type="ARBA" id="ARBA00022741"/>
    </source>
</evidence>
<name>A0A4R4Y0G3_9ACTN</name>
<evidence type="ECO:0000259" key="4">
    <source>
        <dbReference type="PROSITE" id="PS50893"/>
    </source>
</evidence>
<dbReference type="FunFam" id="3.40.50.300:FF:000134">
    <property type="entry name" value="Iron-enterobactin ABC transporter ATP-binding protein"/>
    <property type="match status" value="1"/>
</dbReference>
<dbReference type="GO" id="GO:0005524">
    <property type="term" value="F:ATP binding"/>
    <property type="evidence" value="ECO:0007669"/>
    <property type="project" value="UniProtKB-KW"/>
</dbReference>
<dbReference type="Pfam" id="PF00005">
    <property type="entry name" value="ABC_tran"/>
    <property type="match status" value="1"/>
</dbReference>
<dbReference type="PANTHER" id="PTHR42794">
    <property type="entry name" value="HEMIN IMPORT ATP-BINDING PROTEIN HMUV"/>
    <property type="match status" value="1"/>
</dbReference>
<dbReference type="InterPro" id="IPR003439">
    <property type="entry name" value="ABC_transporter-like_ATP-bd"/>
</dbReference>
<organism evidence="5 6">
    <name type="scientific">Nonomuraea terrae</name>
    <dbReference type="NCBI Taxonomy" id="2530383"/>
    <lineage>
        <taxon>Bacteria</taxon>
        <taxon>Bacillati</taxon>
        <taxon>Actinomycetota</taxon>
        <taxon>Actinomycetes</taxon>
        <taxon>Streptosporangiales</taxon>
        <taxon>Streptosporangiaceae</taxon>
        <taxon>Nonomuraea</taxon>
    </lineage>
</organism>
<keyword evidence="2" id="KW-0547">Nucleotide-binding</keyword>